<dbReference type="AlphaFoldDB" id="A0AAV4DKM6"/>
<name>A0AAV4DKM6_9GAST</name>
<sequence>MFRIFVRRKSKLNGKNSLKVSENLGGIGVTVANVFVLRCAATLLSRVRAPTPAALADGGRESLRSP</sequence>
<evidence type="ECO:0000313" key="1">
    <source>
        <dbReference type="EMBL" id="GFO44431.1"/>
    </source>
</evidence>
<accession>A0AAV4DKM6</accession>
<dbReference type="Proteomes" id="UP000735302">
    <property type="component" value="Unassembled WGS sequence"/>
</dbReference>
<comment type="caution">
    <text evidence="1">The sequence shown here is derived from an EMBL/GenBank/DDBJ whole genome shotgun (WGS) entry which is preliminary data.</text>
</comment>
<dbReference type="EMBL" id="BLXT01007956">
    <property type="protein sequence ID" value="GFO44431.1"/>
    <property type="molecule type" value="Genomic_DNA"/>
</dbReference>
<organism evidence="1 2">
    <name type="scientific">Plakobranchus ocellatus</name>
    <dbReference type="NCBI Taxonomy" id="259542"/>
    <lineage>
        <taxon>Eukaryota</taxon>
        <taxon>Metazoa</taxon>
        <taxon>Spiralia</taxon>
        <taxon>Lophotrochozoa</taxon>
        <taxon>Mollusca</taxon>
        <taxon>Gastropoda</taxon>
        <taxon>Heterobranchia</taxon>
        <taxon>Euthyneura</taxon>
        <taxon>Panpulmonata</taxon>
        <taxon>Sacoglossa</taxon>
        <taxon>Placobranchoidea</taxon>
        <taxon>Plakobranchidae</taxon>
        <taxon>Plakobranchus</taxon>
    </lineage>
</organism>
<gene>
    <name evidence="1" type="ORF">PoB_007093600</name>
</gene>
<evidence type="ECO:0000313" key="2">
    <source>
        <dbReference type="Proteomes" id="UP000735302"/>
    </source>
</evidence>
<reference evidence="1 2" key="1">
    <citation type="journal article" date="2021" name="Elife">
        <title>Chloroplast acquisition without the gene transfer in kleptoplastic sea slugs, Plakobranchus ocellatus.</title>
        <authorList>
            <person name="Maeda T."/>
            <person name="Takahashi S."/>
            <person name="Yoshida T."/>
            <person name="Shimamura S."/>
            <person name="Takaki Y."/>
            <person name="Nagai Y."/>
            <person name="Toyoda A."/>
            <person name="Suzuki Y."/>
            <person name="Arimoto A."/>
            <person name="Ishii H."/>
            <person name="Satoh N."/>
            <person name="Nishiyama T."/>
            <person name="Hasebe M."/>
            <person name="Maruyama T."/>
            <person name="Minagawa J."/>
            <person name="Obokata J."/>
            <person name="Shigenobu S."/>
        </authorList>
    </citation>
    <scope>NUCLEOTIDE SEQUENCE [LARGE SCALE GENOMIC DNA]</scope>
</reference>
<keyword evidence="2" id="KW-1185">Reference proteome</keyword>
<protein>
    <submittedName>
        <fullName evidence="1">Transcription factor iiib 90 kDa subunit</fullName>
    </submittedName>
</protein>
<proteinExistence type="predicted"/>